<sequence>MYILPNPQDKLDAVTKVSNFLTDQVQNALNVGLQEMKQRQNLAINSLHTMKTERADVRDRIARVEKSVEELNRYFASHAERLDKVVRRMEAYMMRRRIGTSKRCLWVCVCSGVGLMYWIAAAMLAVAQSCLRMLHRLWLRMVNSSDSERIPRGKSPGHLCGQRDVVWTYNHPSGGHWAKHVVNSLRLMFNTVANFSADFLFCVGFHRLTNGLQIHRGTMEDSCRNLFATVSFFFTHALFDEGQDIDGAPDGVASQSSDSIYYPYASDYAFTLMIFMSMVAFVTITELGIHLRLVTSAVIAGEFQAGMSTLLLAIAMQGVTKIADIRNDPHVSDNAYARRSLLMMALVAKRFG</sequence>
<dbReference type="GeneID" id="25902923"/>
<dbReference type="AlphaFoldDB" id="A0A0L0G8Q1"/>
<feature type="transmembrane region" description="Helical" evidence="1">
    <location>
        <begin position="104"/>
        <end position="127"/>
    </location>
</feature>
<keyword evidence="1" id="KW-0812">Transmembrane</keyword>
<feature type="transmembrane region" description="Helical" evidence="1">
    <location>
        <begin position="268"/>
        <end position="289"/>
    </location>
</feature>
<dbReference type="Proteomes" id="UP000054560">
    <property type="component" value="Unassembled WGS sequence"/>
</dbReference>
<keyword evidence="3" id="KW-1185">Reference proteome</keyword>
<accession>A0A0L0G8Q1</accession>
<reference evidence="2 3" key="1">
    <citation type="submission" date="2011-02" db="EMBL/GenBank/DDBJ databases">
        <title>The Genome Sequence of Sphaeroforma arctica JP610.</title>
        <authorList>
            <consortium name="The Broad Institute Genome Sequencing Platform"/>
            <person name="Russ C."/>
            <person name="Cuomo C."/>
            <person name="Young S.K."/>
            <person name="Zeng Q."/>
            <person name="Gargeya S."/>
            <person name="Alvarado L."/>
            <person name="Berlin A."/>
            <person name="Chapman S.B."/>
            <person name="Chen Z."/>
            <person name="Freedman E."/>
            <person name="Gellesch M."/>
            <person name="Goldberg J."/>
            <person name="Griggs A."/>
            <person name="Gujja S."/>
            <person name="Heilman E."/>
            <person name="Heiman D."/>
            <person name="Howarth C."/>
            <person name="Mehta T."/>
            <person name="Neiman D."/>
            <person name="Pearson M."/>
            <person name="Roberts A."/>
            <person name="Saif S."/>
            <person name="Shea T."/>
            <person name="Shenoy N."/>
            <person name="Sisk P."/>
            <person name="Stolte C."/>
            <person name="Sykes S."/>
            <person name="White J."/>
            <person name="Yandava C."/>
            <person name="Burger G."/>
            <person name="Gray M.W."/>
            <person name="Holland P.W.H."/>
            <person name="King N."/>
            <person name="Lang F.B.F."/>
            <person name="Roger A.J."/>
            <person name="Ruiz-Trillo I."/>
            <person name="Haas B."/>
            <person name="Nusbaum C."/>
            <person name="Birren B."/>
        </authorList>
    </citation>
    <scope>NUCLEOTIDE SEQUENCE [LARGE SCALE GENOMIC DNA]</scope>
    <source>
        <strain evidence="2 3">JP610</strain>
    </source>
</reference>
<evidence type="ECO:0000313" key="2">
    <source>
        <dbReference type="EMBL" id="KNC85385.1"/>
    </source>
</evidence>
<evidence type="ECO:0000313" key="3">
    <source>
        <dbReference type="Proteomes" id="UP000054560"/>
    </source>
</evidence>
<gene>
    <name evidence="2" type="ORF">SARC_02419</name>
</gene>
<organism evidence="2 3">
    <name type="scientific">Sphaeroforma arctica JP610</name>
    <dbReference type="NCBI Taxonomy" id="667725"/>
    <lineage>
        <taxon>Eukaryota</taxon>
        <taxon>Ichthyosporea</taxon>
        <taxon>Ichthyophonida</taxon>
        <taxon>Sphaeroforma</taxon>
    </lineage>
</organism>
<protein>
    <submittedName>
        <fullName evidence="2">Uncharacterized protein</fullName>
    </submittedName>
</protein>
<name>A0A0L0G8Q1_9EUKA</name>
<keyword evidence="1" id="KW-0472">Membrane</keyword>
<keyword evidence="1" id="KW-1133">Transmembrane helix</keyword>
<evidence type="ECO:0000256" key="1">
    <source>
        <dbReference type="SAM" id="Phobius"/>
    </source>
</evidence>
<dbReference type="RefSeq" id="XP_014159287.1">
    <property type="nucleotide sequence ID" value="XM_014303812.1"/>
</dbReference>
<proteinExistence type="predicted"/>
<dbReference type="EMBL" id="KQ241704">
    <property type="protein sequence ID" value="KNC85385.1"/>
    <property type="molecule type" value="Genomic_DNA"/>
</dbReference>